<evidence type="ECO:0000256" key="5">
    <source>
        <dbReference type="ARBA" id="ARBA00023004"/>
    </source>
</evidence>
<dbReference type="SUPFAM" id="SSF48264">
    <property type="entry name" value="Cytochrome P450"/>
    <property type="match status" value="1"/>
</dbReference>
<evidence type="ECO:0000256" key="2">
    <source>
        <dbReference type="ARBA" id="ARBA00010617"/>
    </source>
</evidence>
<feature type="binding site" description="axial binding residue" evidence="6">
    <location>
        <position position="535"/>
    </location>
    <ligand>
        <name>heme</name>
        <dbReference type="ChEBI" id="CHEBI:30413"/>
    </ligand>
    <ligandPart>
        <name>Fe</name>
        <dbReference type="ChEBI" id="CHEBI:18248"/>
    </ligandPart>
</feature>
<evidence type="ECO:0000256" key="1">
    <source>
        <dbReference type="ARBA" id="ARBA00001971"/>
    </source>
</evidence>
<organism evidence="8 9">
    <name type="scientific">Pyricularia grisea</name>
    <name type="common">Crabgrass-specific blast fungus</name>
    <name type="synonym">Magnaporthe grisea</name>
    <dbReference type="NCBI Taxonomy" id="148305"/>
    <lineage>
        <taxon>Eukaryota</taxon>
        <taxon>Fungi</taxon>
        <taxon>Dikarya</taxon>
        <taxon>Ascomycota</taxon>
        <taxon>Pezizomycotina</taxon>
        <taxon>Sordariomycetes</taxon>
        <taxon>Sordariomycetidae</taxon>
        <taxon>Magnaporthales</taxon>
        <taxon>Pyriculariaceae</taxon>
        <taxon>Pyricularia</taxon>
    </lineage>
</organism>
<dbReference type="Proteomes" id="UP000515153">
    <property type="component" value="Chromosome I"/>
</dbReference>
<keyword evidence="5 6" id="KW-0408">Iron</keyword>
<dbReference type="Gene3D" id="1.10.630.10">
    <property type="entry name" value="Cytochrome P450"/>
    <property type="match status" value="1"/>
</dbReference>
<dbReference type="GO" id="GO:0004497">
    <property type="term" value="F:monooxygenase activity"/>
    <property type="evidence" value="ECO:0007669"/>
    <property type="project" value="UniProtKB-KW"/>
</dbReference>
<keyword evidence="7" id="KW-0503">Monooxygenase</keyword>
<dbReference type="GO" id="GO:0005506">
    <property type="term" value="F:iron ion binding"/>
    <property type="evidence" value="ECO:0007669"/>
    <property type="project" value="InterPro"/>
</dbReference>
<reference evidence="9" key="2">
    <citation type="submission" date="2019-10" db="EMBL/GenBank/DDBJ databases">
        <authorList>
            <consortium name="NCBI Genome Project"/>
        </authorList>
    </citation>
    <scope>NUCLEOTIDE SEQUENCE</scope>
    <source>
        <strain evidence="9">NI907</strain>
    </source>
</reference>
<dbReference type="PRINTS" id="PR00385">
    <property type="entry name" value="P450"/>
</dbReference>
<keyword evidence="3 6" id="KW-0349">Heme</keyword>
<dbReference type="InterPro" id="IPR002401">
    <property type="entry name" value="Cyt_P450_E_grp-I"/>
</dbReference>
<evidence type="ECO:0000256" key="6">
    <source>
        <dbReference type="PIRSR" id="PIRSR602401-1"/>
    </source>
</evidence>
<reference evidence="9" key="3">
    <citation type="submission" date="2025-08" db="UniProtKB">
        <authorList>
            <consortium name="RefSeq"/>
        </authorList>
    </citation>
    <scope>IDENTIFICATION</scope>
    <source>
        <strain evidence="9">NI907</strain>
    </source>
</reference>
<accession>A0A6P8B7E0</accession>
<name>A0A6P8B7E0_PYRGI</name>
<evidence type="ECO:0008006" key="10">
    <source>
        <dbReference type="Google" id="ProtNLM"/>
    </source>
</evidence>
<evidence type="ECO:0000256" key="7">
    <source>
        <dbReference type="RuleBase" id="RU000461"/>
    </source>
</evidence>
<keyword evidence="8" id="KW-1185">Reference proteome</keyword>
<evidence type="ECO:0000256" key="4">
    <source>
        <dbReference type="ARBA" id="ARBA00022723"/>
    </source>
</evidence>
<dbReference type="AlphaFoldDB" id="A0A6P8B7E0"/>
<reference evidence="8 9" key="1">
    <citation type="journal article" date="2019" name="Mol. Biol. Evol.">
        <title>Blast fungal genomes show frequent chromosomal changes, gene gains and losses, and effector gene turnover.</title>
        <authorList>
            <person name="Gomez Luciano L.B."/>
            <person name="Jason Tsai I."/>
            <person name="Chuma I."/>
            <person name="Tosa Y."/>
            <person name="Chen Y.H."/>
            <person name="Li J.Y."/>
            <person name="Li M.Y."/>
            <person name="Jade Lu M.Y."/>
            <person name="Nakayashiki H."/>
            <person name="Li W.H."/>
        </authorList>
    </citation>
    <scope>NUCLEOTIDE SEQUENCE [LARGE SCALE GENOMIC DNA]</scope>
    <source>
        <strain evidence="8 9">NI907</strain>
    </source>
</reference>
<dbReference type="KEGG" id="pgri:PgNI_05204"/>
<protein>
    <recommendedName>
        <fullName evidence="10">Cytochrome P450</fullName>
    </recommendedName>
</protein>
<comment type="cofactor">
    <cofactor evidence="1 6">
        <name>heme</name>
        <dbReference type="ChEBI" id="CHEBI:30413"/>
    </cofactor>
</comment>
<dbReference type="GO" id="GO:0016705">
    <property type="term" value="F:oxidoreductase activity, acting on paired donors, with incorporation or reduction of molecular oxygen"/>
    <property type="evidence" value="ECO:0007669"/>
    <property type="project" value="InterPro"/>
</dbReference>
<dbReference type="Pfam" id="PF00067">
    <property type="entry name" value="p450"/>
    <property type="match status" value="2"/>
</dbReference>
<dbReference type="InterPro" id="IPR050121">
    <property type="entry name" value="Cytochrome_P450_monoxygenase"/>
</dbReference>
<dbReference type="PROSITE" id="PS00086">
    <property type="entry name" value="CYTOCHROME_P450"/>
    <property type="match status" value="1"/>
</dbReference>
<sequence>MASLLSTALFIGLLIILSHLWRLGQNIIRARRLKLPYITVSVDQSSLLWMVSMMPLRPVVEGFLPSSVYRRLKLTTFDWEWHEKRQPFLDYAGAGKTFVIAGCGSLFEVWTVDPEIAADVLSRANEFHLSQLGTSLLGAMGPNVLSTNGKAWSAQRRLLQQVVNERISKMAFEESLAQTRGMLDEVAEGGKQHYFEAEGLLGIANKFAINVLSATVMGINSPWADGAANQPPPPGFQTTFMGSVGILLSGIPGTFVLPRTLLLSWPRWAPGYEWMRRMGTAKTEFPQHVARLLKAERDGMQLHGGDDVAEAGKRSNILSQLLRASELGNTKESGPDRDADQKQPLLSELSLTSNLLVITGAGYDTSANSISYVLLLLARYPEWQDWLFEEIVKIAPKIEEHHNECDYDYAAVYPRAIRVQAFLHETLRLFTPLPRIHRDSQSAQTVRSSNGPLTLPAGTRVHIDLVALHLDPGVWRNIHRGSDPPFVAAVGSKYGTPCEEDELAFRPSRWLNADGTLFRPPRGSYLAWGGGGRICPGQKMSQVEIAAFMIMLLRKCEVKPQPLPEETEAEVHSRLDAAMQDSEWNPTLHMRKAAGVSLVERL</sequence>
<evidence type="ECO:0000313" key="9">
    <source>
        <dbReference type="RefSeq" id="XP_030983080.1"/>
    </source>
</evidence>
<comment type="similarity">
    <text evidence="2 7">Belongs to the cytochrome P450 family.</text>
</comment>
<dbReference type="GeneID" id="41960147"/>
<dbReference type="InterPro" id="IPR036396">
    <property type="entry name" value="Cyt_P450_sf"/>
</dbReference>
<dbReference type="GO" id="GO:0020037">
    <property type="term" value="F:heme binding"/>
    <property type="evidence" value="ECO:0007669"/>
    <property type="project" value="InterPro"/>
</dbReference>
<dbReference type="PANTHER" id="PTHR24305:SF166">
    <property type="entry name" value="CYTOCHROME P450 12A4, MITOCHONDRIAL-RELATED"/>
    <property type="match status" value="1"/>
</dbReference>
<proteinExistence type="inferred from homology"/>
<dbReference type="InterPro" id="IPR001128">
    <property type="entry name" value="Cyt_P450"/>
</dbReference>
<evidence type="ECO:0000256" key="3">
    <source>
        <dbReference type="ARBA" id="ARBA00022617"/>
    </source>
</evidence>
<dbReference type="PANTHER" id="PTHR24305">
    <property type="entry name" value="CYTOCHROME P450"/>
    <property type="match status" value="1"/>
</dbReference>
<gene>
    <name evidence="9" type="ORF">PgNI_05204</name>
</gene>
<keyword evidence="4 6" id="KW-0479">Metal-binding</keyword>
<keyword evidence="7" id="KW-0560">Oxidoreductase</keyword>
<dbReference type="RefSeq" id="XP_030983080.1">
    <property type="nucleotide sequence ID" value="XM_031125238.1"/>
</dbReference>
<evidence type="ECO:0000313" key="8">
    <source>
        <dbReference type="Proteomes" id="UP000515153"/>
    </source>
</evidence>
<dbReference type="InterPro" id="IPR017972">
    <property type="entry name" value="Cyt_P450_CS"/>
</dbReference>
<dbReference type="PRINTS" id="PR00463">
    <property type="entry name" value="EP450I"/>
</dbReference>